<dbReference type="KEGG" id="tpsc:RBB77_11640"/>
<keyword evidence="1" id="KW-0732">Signal</keyword>
<accession>A0AAU7ZKQ1</accession>
<proteinExistence type="predicted"/>
<dbReference type="InterPro" id="IPR032109">
    <property type="entry name" value="Big_3_5"/>
</dbReference>
<feature type="domain" description="Bacterial Ig-like" evidence="2">
    <location>
        <begin position="644"/>
        <end position="730"/>
    </location>
</feature>
<sequence length="827" mass="84293">MKQVPVLVLALIAAALPSAAQSNQAVKEKLAEGVAGLIPGARHLAPPANMPVKPQAAVANTPTLQISSGVSPAVLHTFNVPTSLDGQGPDGPVMFASDGKLYSTTTAGGKNGCGTIFSFDPATQVYVTLYSLDCDKDGTVPVSGLIQAADGYLYGTTIGFGPAATEVPGGGIFRYNISTGVFTSLYRFQHGGTPYGDMIDDGHGTLYGTTFSDGVYKDGSVWSWNYTKNTFKTLYSFTGEQDGAGVTGGLVLASDGRLYGTAAYGGTFGWGTAFVLNIDGTGFKAFYNFTNFYSALDGSSPSADLVEAQDGNLYGTSCCGGELSLQGAFFRITPNGAESTLTPLAALGQSVYPYVFVEGGDVDLGRPLIAGDGYIYLTPSYGGSNPGGTALQMDTFGNANRIYSFENPYDDFAISPYGVMEGQDGNLYGATYSSGFASGILYELNTGLPPAITLAASTSSAYVGVPLSLAWSVNNAFSNNAAVCLVRSTDGTFGGNGAAGLRPIVGNESVTPVGSGSVTYSFTCGGVESATTTVQVNKVATVTTIESAPTTIQQGQTAKISVAVAAHVGTNLPVGSVSLIVGSQTLSTATLSNGKATFSLPTTTIAPGVYQVHVTYGGSTAFVNSVSANAKLDIKVVPAITFRASPTTTTQGLDSTFSVLLGKTGAPSPTGTVTFSSPTYKFGSTSVSSGMASFVANFGKISAGTYVVTAAYSGDNYNEAISATQTIKITKATTTTSLTGPTTINAGSSGSYKISVARPNLPGTATGKVRLLFGTASIGSAELSGGVATLTVPSTVVKAGTYQVTAQYSGDENNTPSNSLPVAVTVR</sequence>
<feature type="chain" id="PRO_5043336109" evidence="1">
    <location>
        <begin position="21"/>
        <end position="827"/>
    </location>
</feature>
<reference evidence="3" key="1">
    <citation type="submission" date="2023-08" db="EMBL/GenBank/DDBJ databases">
        <authorList>
            <person name="Messyasz A."/>
            <person name="Mannisto M.K."/>
            <person name="Kerkhof L.J."/>
            <person name="Haggblom M."/>
        </authorList>
    </citation>
    <scope>NUCLEOTIDE SEQUENCE</scope>
    <source>
        <strain evidence="3">X5P6</strain>
    </source>
</reference>
<reference evidence="3" key="2">
    <citation type="journal article" date="2024" name="Environ. Microbiol.">
        <title>Genome analysis and description of Tunturibacter gen. nov. expands the diversity of Terriglobia in tundra soils.</title>
        <authorList>
            <person name="Messyasz A."/>
            <person name="Mannisto M.K."/>
            <person name="Kerkhof L.J."/>
            <person name="Haggblom M.M."/>
        </authorList>
    </citation>
    <scope>NUCLEOTIDE SEQUENCE</scope>
    <source>
        <strain evidence="3">X5P6</strain>
    </source>
</reference>
<dbReference type="NCBIfam" id="TIGR03803">
    <property type="entry name" value="Gloeo_Verruco"/>
    <property type="match status" value="5"/>
</dbReference>
<dbReference type="InterPro" id="IPR022519">
    <property type="entry name" value="Gloeo/Verruco_rpt"/>
</dbReference>
<dbReference type="Gene3D" id="2.60.40.10">
    <property type="entry name" value="Immunoglobulins"/>
    <property type="match status" value="3"/>
</dbReference>
<dbReference type="InterPro" id="IPR013783">
    <property type="entry name" value="Ig-like_fold"/>
</dbReference>
<evidence type="ECO:0000313" key="3">
    <source>
        <dbReference type="EMBL" id="XCB31114.1"/>
    </source>
</evidence>
<protein>
    <submittedName>
        <fullName evidence="3">Ig-like domain repeat protein</fullName>
    </submittedName>
</protein>
<feature type="domain" description="Bacterial Ig-like" evidence="2">
    <location>
        <begin position="546"/>
        <end position="633"/>
    </location>
</feature>
<dbReference type="RefSeq" id="WP_353061957.1">
    <property type="nucleotide sequence ID" value="NZ_CP132942.1"/>
</dbReference>
<feature type="signal peptide" evidence="1">
    <location>
        <begin position="1"/>
        <end position="20"/>
    </location>
</feature>
<name>A0AAU7ZKQ1_9BACT</name>
<evidence type="ECO:0000256" key="1">
    <source>
        <dbReference type="SAM" id="SignalP"/>
    </source>
</evidence>
<dbReference type="Pfam" id="PF16640">
    <property type="entry name" value="Big_3_5"/>
    <property type="match status" value="3"/>
</dbReference>
<evidence type="ECO:0000259" key="2">
    <source>
        <dbReference type="Pfam" id="PF16640"/>
    </source>
</evidence>
<dbReference type="SUPFAM" id="SSF63829">
    <property type="entry name" value="Calcium-dependent phosphotriesterase"/>
    <property type="match status" value="1"/>
</dbReference>
<dbReference type="EMBL" id="CP132942">
    <property type="protein sequence ID" value="XCB31114.1"/>
    <property type="molecule type" value="Genomic_DNA"/>
</dbReference>
<dbReference type="AlphaFoldDB" id="A0AAU7ZKQ1"/>
<gene>
    <name evidence="3" type="ORF">RBB77_11640</name>
</gene>
<feature type="domain" description="Bacterial Ig-like" evidence="2">
    <location>
        <begin position="740"/>
        <end position="826"/>
    </location>
</feature>
<organism evidence="3">
    <name type="scientific">Tunturiibacter psychrotolerans</name>
    <dbReference type="NCBI Taxonomy" id="3069686"/>
    <lineage>
        <taxon>Bacteria</taxon>
        <taxon>Pseudomonadati</taxon>
        <taxon>Acidobacteriota</taxon>
        <taxon>Terriglobia</taxon>
        <taxon>Terriglobales</taxon>
        <taxon>Acidobacteriaceae</taxon>
        <taxon>Tunturiibacter</taxon>
    </lineage>
</organism>